<dbReference type="Proteomes" id="UP000658690">
    <property type="component" value="Unassembled WGS sequence"/>
</dbReference>
<evidence type="ECO:0000259" key="3">
    <source>
        <dbReference type="PROSITE" id="PS50977"/>
    </source>
</evidence>
<accession>A0ABX1YYJ6</accession>
<keyword evidence="1 2" id="KW-0238">DNA-binding</keyword>
<dbReference type="InterPro" id="IPR001647">
    <property type="entry name" value="HTH_TetR"/>
</dbReference>
<dbReference type="InterPro" id="IPR050624">
    <property type="entry name" value="HTH-type_Tx_Regulator"/>
</dbReference>
<evidence type="ECO:0000313" key="5">
    <source>
        <dbReference type="Proteomes" id="UP000658690"/>
    </source>
</evidence>
<dbReference type="RefSeq" id="WP_171689499.1">
    <property type="nucleotide sequence ID" value="NZ_WHOC01000049.1"/>
</dbReference>
<evidence type="ECO:0000256" key="2">
    <source>
        <dbReference type="PROSITE-ProRule" id="PRU00335"/>
    </source>
</evidence>
<evidence type="ECO:0000313" key="4">
    <source>
        <dbReference type="EMBL" id="NOU86205.1"/>
    </source>
</evidence>
<feature type="DNA-binding region" description="H-T-H motif" evidence="2">
    <location>
        <begin position="36"/>
        <end position="55"/>
    </location>
</feature>
<dbReference type="PRINTS" id="PR00455">
    <property type="entry name" value="HTHTETR"/>
</dbReference>
<dbReference type="Gene3D" id="1.10.357.10">
    <property type="entry name" value="Tetracycline Repressor, domain 2"/>
    <property type="match status" value="1"/>
</dbReference>
<dbReference type="EMBL" id="WHOC01000049">
    <property type="protein sequence ID" value="NOU86205.1"/>
    <property type="molecule type" value="Genomic_DNA"/>
</dbReference>
<proteinExistence type="predicted"/>
<dbReference type="PROSITE" id="PS50977">
    <property type="entry name" value="HTH_TETR_2"/>
    <property type="match status" value="1"/>
</dbReference>
<comment type="caution">
    <text evidence="4">The sequence shown here is derived from an EMBL/GenBank/DDBJ whole genome shotgun (WGS) entry which is preliminary data.</text>
</comment>
<evidence type="ECO:0000256" key="1">
    <source>
        <dbReference type="ARBA" id="ARBA00023125"/>
    </source>
</evidence>
<feature type="domain" description="HTH tetR-type" evidence="3">
    <location>
        <begin position="13"/>
        <end position="73"/>
    </location>
</feature>
<dbReference type="InterPro" id="IPR009057">
    <property type="entry name" value="Homeodomain-like_sf"/>
</dbReference>
<dbReference type="Pfam" id="PF00440">
    <property type="entry name" value="TetR_N"/>
    <property type="match status" value="1"/>
</dbReference>
<dbReference type="PANTHER" id="PTHR43479:SF11">
    <property type="entry name" value="ACREF_ENVCD OPERON REPRESSOR-RELATED"/>
    <property type="match status" value="1"/>
</dbReference>
<gene>
    <name evidence="4" type="ORF">GC102_10515</name>
</gene>
<dbReference type="PANTHER" id="PTHR43479">
    <property type="entry name" value="ACREF/ENVCD OPERON REPRESSOR-RELATED"/>
    <property type="match status" value="1"/>
</dbReference>
<protein>
    <submittedName>
        <fullName evidence="4">TetR family transcriptional regulator</fullName>
    </submittedName>
</protein>
<sequence>MPRTQEENERIRQVAKENIRTAAMEIFIERGYHDASIDDVVKKAGVSKGLMYNYYRGKEELLEEMVQNRIEEIIQVMQEASALGSPSEQLKHIVKGALDNVKQRPDVYRFYLHLQTQPKEDKVLSKYSQILNEAMAKQFEVQCGMFAGLGTANARLRSLYFSSTLHGMMLMICTYPDQYPTEEMKEQIIQQFCTDR</sequence>
<reference evidence="4 5" key="1">
    <citation type="submission" date="2019-10" db="EMBL/GenBank/DDBJ databases">
        <title>Description of Paenibacillus choica sp. nov.</title>
        <authorList>
            <person name="Carlier A."/>
            <person name="Qi S."/>
        </authorList>
    </citation>
    <scope>NUCLEOTIDE SEQUENCE [LARGE SCALE GENOMIC DNA]</scope>
    <source>
        <strain evidence="4 5">LMG 31460</strain>
    </source>
</reference>
<dbReference type="SUPFAM" id="SSF46689">
    <property type="entry name" value="Homeodomain-like"/>
    <property type="match status" value="1"/>
</dbReference>
<name>A0ABX1YYJ6_9BACL</name>
<keyword evidence="5" id="KW-1185">Reference proteome</keyword>
<organism evidence="4 5">
    <name type="scientific">Paenibacillus germinis</name>
    <dbReference type="NCBI Taxonomy" id="2654979"/>
    <lineage>
        <taxon>Bacteria</taxon>
        <taxon>Bacillati</taxon>
        <taxon>Bacillota</taxon>
        <taxon>Bacilli</taxon>
        <taxon>Bacillales</taxon>
        <taxon>Paenibacillaceae</taxon>
        <taxon>Paenibacillus</taxon>
    </lineage>
</organism>